<organism evidence="2">
    <name type="scientific">Rhizophora mucronata</name>
    <name type="common">Asiatic mangrove</name>
    <dbReference type="NCBI Taxonomy" id="61149"/>
    <lineage>
        <taxon>Eukaryota</taxon>
        <taxon>Viridiplantae</taxon>
        <taxon>Streptophyta</taxon>
        <taxon>Embryophyta</taxon>
        <taxon>Tracheophyta</taxon>
        <taxon>Spermatophyta</taxon>
        <taxon>Magnoliopsida</taxon>
        <taxon>eudicotyledons</taxon>
        <taxon>Gunneridae</taxon>
        <taxon>Pentapetalae</taxon>
        <taxon>rosids</taxon>
        <taxon>fabids</taxon>
        <taxon>Malpighiales</taxon>
        <taxon>Rhizophoraceae</taxon>
        <taxon>Rhizophora</taxon>
    </lineage>
</organism>
<keyword evidence="1" id="KW-1133">Transmembrane helix</keyword>
<evidence type="ECO:0000256" key="1">
    <source>
        <dbReference type="SAM" id="Phobius"/>
    </source>
</evidence>
<name>A0A2P2KUV6_RHIMU</name>
<dbReference type="EMBL" id="GGEC01029022">
    <property type="protein sequence ID" value="MBX09506.1"/>
    <property type="molecule type" value="Transcribed_RNA"/>
</dbReference>
<protein>
    <submittedName>
        <fullName evidence="2">Uncharacterized protein MANES_18G007700</fullName>
    </submittedName>
</protein>
<dbReference type="AlphaFoldDB" id="A0A2P2KUV6"/>
<reference evidence="2" key="1">
    <citation type="submission" date="2018-02" db="EMBL/GenBank/DDBJ databases">
        <title>Rhizophora mucronata_Transcriptome.</title>
        <authorList>
            <person name="Meera S.P."/>
            <person name="Sreeshan A."/>
            <person name="Augustine A."/>
        </authorList>
    </citation>
    <scope>NUCLEOTIDE SEQUENCE</scope>
    <source>
        <tissue evidence="2">Leaf</tissue>
    </source>
</reference>
<feature type="transmembrane region" description="Helical" evidence="1">
    <location>
        <begin position="12"/>
        <end position="31"/>
    </location>
</feature>
<sequence length="51" mass="6017">MRILLNHLRHCCTGYLVITILFIQILCLLKLRDSHVQYCMGCARWDLQLGQ</sequence>
<proteinExistence type="predicted"/>
<keyword evidence="1" id="KW-0472">Membrane</keyword>
<accession>A0A2P2KUV6</accession>
<keyword evidence="1" id="KW-0812">Transmembrane</keyword>
<evidence type="ECO:0000313" key="2">
    <source>
        <dbReference type="EMBL" id="MBX09506.1"/>
    </source>
</evidence>